<sequence length="251" mass="26326">MEILKQTRLGYGLIGLALLSLGSCKKDGVASLNQDSQITFSVKADLLATTNAISGLSTPAGTTTSPAITWTDAIANVSKFKFEAKKGNVKKEIETSGLTNINLFAIDPAAVKSVIDTGTYKEIELKLMLTKSTTSAIPLALKGTFTAADGTLTPIEINVNEDLIVKVEVENIKIDPSTDLKATFVLGLNKILQGITIADLSAATKTGGKIVISSTSNTALLNKVKLNLQNITGAKVESKHKNGNDDGPGHS</sequence>
<gene>
    <name evidence="1" type="ORF">DHW03_16340</name>
</gene>
<name>A0A317EJS8_9SPHI</name>
<comment type="caution">
    <text evidence="1">The sequence shown here is derived from an EMBL/GenBank/DDBJ whole genome shotgun (WGS) entry which is preliminary data.</text>
</comment>
<reference evidence="1 2" key="1">
    <citation type="submission" date="2018-05" db="EMBL/GenBank/DDBJ databases">
        <title>Pedobacter paludis sp. nov., isolated from wetland soil.</title>
        <authorList>
            <person name="Zhang Y."/>
            <person name="Wang G."/>
        </authorList>
    </citation>
    <scope>NUCLEOTIDE SEQUENCE [LARGE SCALE GENOMIC DNA]</scope>
    <source>
        <strain evidence="1 2">KCTC22721</strain>
    </source>
</reference>
<evidence type="ECO:0000313" key="2">
    <source>
        <dbReference type="Proteomes" id="UP000245379"/>
    </source>
</evidence>
<keyword evidence="2" id="KW-1185">Reference proteome</keyword>
<dbReference type="Proteomes" id="UP000245379">
    <property type="component" value="Unassembled WGS sequence"/>
</dbReference>
<accession>A0A317EJS8</accession>
<evidence type="ECO:0000313" key="1">
    <source>
        <dbReference type="EMBL" id="PWS26349.1"/>
    </source>
</evidence>
<dbReference type="OrthoDB" id="792586at2"/>
<evidence type="ECO:0008006" key="3">
    <source>
        <dbReference type="Google" id="ProtNLM"/>
    </source>
</evidence>
<dbReference type="RefSeq" id="WP_109926915.1">
    <property type="nucleotide sequence ID" value="NZ_QGNZ01000004.1"/>
</dbReference>
<organism evidence="1 2">
    <name type="scientific">Pedobacter yonginense</name>
    <dbReference type="NCBI Taxonomy" id="651869"/>
    <lineage>
        <taxon>Bacteria</taxon>
        <taxon>Pseudomonadati</taxon>
        <taxon>Bacteroidota</taxon>
        <taxon>Sphingobacteriia</taxon>
        <taxon>Sphingobacteriales</taxon>
        <taxon>Sphingobacteriaceae</taxon>
        <taxon>Pedobacter</taxon>
    </lineage>
</organism>
<dbReference type="PROSITE" id="PS51257">
    <property type="entry name" value="PROKAR_LIPOPROTEIN"/>
    <property type="match status" value="1"/>
</dbReference>
<dbReference type="AlphaFoldDB" id="A0A317EJS8"/>
<dbReference type="EMBL" id="QGNZ01000004">
    <property type="protein sequence ID" value="PWS26349.1"/>
    <property type="molecule type" value="Genomic_DNA"/>
</dbReference>
<proteinExistence type="predicted"/>
<protein>
    <recommendedName>
        <fullName evidence="3">DUF4382 domain-containing protein</fullName>
    </recommendedName>
</protein>